<organism evidence="1">
    <name type="scientific">marine sediment metagenome</name>
    <dbReference type="NCBI Taxonomy" id="412755"/>
    <lineage>
        <taxon>unclassified sequences</taxon>
        <taxon>metagenomes</taxon>
        <taxon>ecological metagenomes</taxon>
    </lineage>
</organism>
<sequence length="71" mass="7954">DGYTEPQGQVKDASGMVFTGLNYANFSRNVSCEYVRAPQESETGELKFIRATVRVYYSGKQIAIINRLISD</sequence>
<gene>
    <name evidence="1" type="ORF">S06H3_23615</name>
</gene>
<reference evidence="1" key="1">
    <citation type="journal article" date="2014" name="Front. Microbiol.">
        <title>High frequency of phylogenetically diverse reductive dehalogenase-homologous genes in deep subseafloor sedimentary metagenomes.</title>
        <authorList>
            <person name="Kawai M."/>
            <person name="Futagami T."/>
            <person name="Toyoda A."/>
            <person name="Takaki Y."/>
            <person name="Nishi S."/>
            <person name="Hori S."/>
            <person name="Arai W."/>
            <person name="Tsubouchi T."/>
            <person name="Morono Y."/>
            <person name="Uchiyama I."/>
            <person name="Ito T."/>
            <person name="Fujiyama A."/>
            <person name="Inagaki F."/>
            <person name="Takami H."/>
        </authorList>
    </citation>
    <scope>NUCLEOTIDE SEQUENCE</scope>
    <source>
        <strain evidence="1">Expedition CK06-06</strain>
    </source>
</reference>
<name>X1MRM0_9ZZZZ</name>
<protein>
    <submittedName>
        <fullName evidence="1">Uncharacterized protein</fullName>
    </submittedName>
</protein>
<proteinExistence type="predicted"/>
<feature type="non-terminal residue" evidence="1">
    <location>
        <position position="1"/>
    </location>
</feature>
<comment type="caution">
    <text evidence="1">The sequence shown here is derived from an EMBL/GenBank/DDBJ whole genome shotgun (WGS) entry which is preliminary data.</text>
</comment>
<dbReference type="EMBL" id="BARV01012877">
    <property type="protein sequence ID" value="GAI09009.1"/>
    <property type="molecule type" value="Genomic_DNA"/>
</dbReference>
<evidence type="ECO:0000313" key="1">
    <source>
        <dbReference type="EMBL" id="GAI09009.1"/>
    </source>
</evidence>
<dbReference type="AlphaFoldDB" id="X1MRM0"/>
<accession>X1MRM0</accession>